<dbReference type="RefSeq" id="WP_033163305.1">
    <property type="nucleotide sequence ID" value="NZ_CACVPP010000129.1"/>
</dbReference>
<dbReference type="STRING" id="322505.SAMN04487836_1463"/>
<evidence type="ECO:0000313" key="1">
    <source>
        <dbReference type="EMBL" id="SEJ14324.1"/>
    </source>
</evidence>
<dbReference type="Proteomes" id="UP000183028">
    <property type="component" value="Unassembled WGS sequence"/>
</dbReference>
<name>A0A1H6WGJ8_9FIRM</name>
<gene>
    <name evidence="1" type="ORF">SAMN04487834_10633</name>
</gene>
<sequence length="60" mass="7028">MEKKLPTDAHVLVSFLNTKLRDEYDSLDALCDDYDVKDDELILKALSIDYTYDPELNQFK</sequence>
<accession>A0A1H6WGJ8</accession>
<dbReference type="AlphaFoldDB" id="A0A1H6WGJ8"/>
<proteinExistence type="predicted"/>
<dbReference type="GeneID" id="54120700"/>
<keyword evidence="2" id="KW-1185">Reference proteome</keyword>
<dbReference type="EMBL" id="FNYK01000063">
    <property type="protein sequence ID" value="SEJ14324.1"/>
    <property type="molecule type" value="Genomic_DNA"/>
</dbReference>
<dbReference type="OrthoDB" id="6636823at2"/>
<evidence type="ECO:0008006" key="3">
    <source>
        <dbReference type="Google" id="ProtNLM"/>
    </source>
</evidence>
<dbReference type="Pfam" id="PF14056">
    <property type="entry name" value="DUF4250"/>
    <property type="match status" value="1"/>
</dbReference>
<protein>
    <recommendedName>
        <fullName evidence="3">DUF4250 domain-containing protein</fullName>
    </recommendedName>
</protein>
<evidence type="ECO:0000313" key="2">
    <source>
        <dbReference type="Proteomes" id="UP000183028"/>
    </source>
</evidence>
<reference evidence="2" key="1">
    <citation type="submission" date="2016-10" db="EMBL/GenBank/DDBJ databases">
        <authorList>
            <person name="Varghese N."/>
        </authorList>
    </citation>
    <scope>NUCLEOTIDE SEQUENCE [LARGE SCALE GENOMIC DNA]</scope>
    <source>
        <strain evidence="2">DSM 20406</strain>
    </source>
</reference>
<dbReference type="InterPro" id="IPR025346">
    <property type="entry name" value="DUF4250"/>
</dbReference>
<organism evidence="1 2">
    <name type="scientific">Sharpea azabuensis</name>
    <dbReference type="NCBI Taxonomy" id="322505"/>
    <lineage>
        <taxon>Bacteria</taxon>
        <taxon>Bacillati</taxon>
        <taxon>Bacillota</taxon>
        <taxon>Erysipelotrichia</taxon>
        <taxon>Erysipelotrichales</taxon>
        <taxon>Coprobacillaceae</taxon>
        <taxon>Sharpea</taxon>
    </lineage>
</organism>